<evidence type="ECO:0000259" key="1">
    <source>
        <dbReference type="Pfam" id="PF12682"/>
    </source>
</evidence>
<dbReference type="Gene3D" id="3.40.50.360">
    <property type="match status" value="1"/>
</dbReference>
<dbReference type="Pfam" id="PF12682">
    <property type="entry name" value="Flavodoxin_4"/>
    <property type="match status" value="1"/>
</dbReference>
<dbReference type="EMBL" id="JAOQJE010000003">
    <property type="protein sequence ID" value="MCU6788410.1"/>
    <property type="molecule type" value="Genomic_DNA"/>
</dbReference>
<evidence type="ECO:0000313" key="4">
    <source>
        <dbReference type="Proteomes" id="UP001652397"/>
    </source>
</evidence>
<proteinExistence type="predicted"/>
<evidence type="ECO:0000259" key="2">
    <source>
        <dbReference type="Pfam" id="PF18050"/>
    </source>
</evidence>
<gene>
    <name evidence="3" type="ORF">OCV66_04815</name>
</gene>
<name>A0ABT2U1C7_9FIRM</name>
<dbReference type="InterPro" id="IPR041183">
    <property type="entry name" value="Cyclophilin-like"/>
</dbReference>
<organism evidence="3 4">
    <name type="scientific">Agathobaculum ammoniilyticum</name>
    <dbReference type="NCBI Taxonomy" id="2981778"/>
    <lineage>
        <taxon>Bacteria</taxon>
        <taxon>Bacillati</taxon>
        <taxon>Bacillota</taxon>
        <taxon>Clostridia</taxon>
        <taxon>Eubacteriales</taxon>
        <taxon>Butyricicoccaceae</taxon>
        <taxon>Agathobaculum</taxon>
    </lineage>
</organism>
<dbReference type="InterPro" id="IPR008254">
    <property type="entry name" value="Flavodoxin/NO_synth"/>
</dbReference>
<keyword evidence="4" id="KW-1185">Reference proteome</keyword>
<dbReference type="SUPFAM" id="SSF50891">
    <property type="entry name" value="Cyclophilin-like"/>
    <property type="match status" value="1"/>
</dbReference>
<dbReference type="Pfam" id="PF18050">
    <property type="entry name" value="Cyclophil_like2"/>
    <property type="match status" value="1"/>
</dbReference>
<dbReference type="InterPro" id="IPR029039">
    <property type="entry name" value="Flavoprotein-like_sf"/>
</dbReference>
<sequence length="202" mass="21242">MLGCPIWWGIPPKITRTFAESYDWSVKTVAGFCTSGGSAIQQHGSAGADGGCGLAGGQAFFRHSLPRRHRRLAGGPAADAQAADQLQVSFNGHTYIATLADNAYAAAFTAFLAENGSSLTIQAHDYGGFEKVGGPPAILSQSDEPIDAAAGNLILYQSNNIVLYYSTNSWSFTRLGRLEGSLSALESDMGKGNVKITYSLDG</sequence>
<feature type="domain" description="Flavodoxin-like" evidence="1">
    <location>
        <begin position="2"/>
        <end position="42"/>
    </location>
</feature>
<reference evidence="3 4" key="1">
    <citation type="journal article" date="2021" name="ISME Commun">
        <title>Automated analysis of genomic sequences facilitates high-throughput and comprehensive description of bacteria.</title>
        <authorList>
            <person name="Hitch T.C.A."/>
        </authorList>
    </citation>
    <scope>NUCLEOTIDE SEQUENCE [LARGE SCALE GENOMIC DNA]</scope>
    <source>
        <strain evidence="3 4">Sanger_34</strain>
    </source>
</reference>
<dbReference type="InterPro" id="IPR029000">
    <property type="entry name" value="Cyclophilin-like_dom_sf"/>
</dbReference>
<dbReference type="Proteomes" id="UP001652397">
    <property type="component" value="Unassembled WGS sequence"/>
</dbReference>
<comment type="caution">
    <text evidence="3">The sequence shown here is derived from an EMBL/GenBank/DDBJ whole genome shotgun (WGS) entry which is preliminary data.</text>
</comment>
<protein>
    <submittedName>
        <fullName evidence="3">Cyclophilin-like fold protein</fullName>
    </submittedName>
</protein>
<accession>A0ABT2U1C7</accession>
<evidence type="ECO:0000313" key="3">
    <source>
        <dbReference type="EMBL" id="MCU6788410.1"/>
    </source>
</evidence>
<feature type="domain" description="Cyclophilin-like" evidence="2">
    <location>
        <begin position="89"/>
        <end position="196"/>
    </location>
</feature>